<evidence type="ECO:0000259" key="1">
    <source>
        <dbReference type="Pfam" id="PF01207"/>
    </source>
</evidence>
<dbReference type="Gene3D" id="3.20.20.70">
    <property type="entry name" value="Aldolase class I"/>
    <property type="match status" value="1"/>
</dbReference>
<protein>
    <submittedName>
        <fullName evidence="2">tRNA-dihydrouridine synthase</fullName>
    </submittedName>
</protein>
<dbReference type="AlphaFoldDB" id="A0A7W5CFV2"/>
<dbReference type="Proteomes" id="UP000518605">
    <property type="component" value="Unassembled WGS sequence"/>
</dbReference>
<accession>A0A7W5CFV2</accession>
<dbReference type="InterPro" id="IPR035587">
    <property type="entry name" value="DUS-like_FMN-bd"/>
</dbReference>
<gene>
    <name evidence="2" type="ORF">FHS16_006229</name>
</gene>
<organism evidence="2 3">
    <name type="scientific">Paenibacillus endophyticus</name>
    <dbReference type="NCBI Taxonomy" id="1294268"/>
    <lineage>
        <taxon>Bacteria</taxon>
        <taxon>Bacillati</taxon>
        <taxon>Bacillota</taxon>
        <taxon>Bacilli</taxon>
        <taxon>Bacillales</taxon>
        <taxon>Paenibacillaceae</taxon>
        <taxon>Paenibacillus</taxon>
    </lineage>
</organism>
<dbReference type="EMBL" id="JACHXW010000032">
    <property type="protein sequence ID" value="MBB3156109.1"/>
    <property type="molecule type" value="Genomic_DNA"/>
</dbReference>
<evidence type="ECO:0000313" key="3">
    <source>
        <dbReference type="Proteomes" id="UP000518605"/>
    </source>
</evidence>
<name>A0A7W5CFV2_9BACL</name>
<feature type="domain" description="DUS-like FMN-binding" evidence="1">
    <location>
        <begin position="11"/>
        <end position="56"/>
    </location>
</feature>
<keyword evidence="3" id="KW-1185">Reference proteome</keyword>
<dbReference type="InterPro" id="IPR013785">
    <property type="entry name" value="Aldolase_TIM"/>
</dbReference>
<evidence type="ECO:0000313" key="2">
    <source>
        <dbReference type="EMBL" id="MBB3156109.1"/>
    </source>
</evidence>
<dbReference type="SUPFAM" id="SSF51395">
    <property type="entry name" value="FMN-linked oxidoreductases"/>
    <property type="match status" value="1"/>
</dbReference>
<sequence length="57" mass="6450">MLKVRRLLGLNKVYDMVSSVVDTVKKPVTVKMRIGWDDEHKLAIENVRAVERAGGKV</sequence>
<proteinExistence type="predicted"/>
<dbReference type="Pfam" id="PF01207">
    <property type="entry name" value="Dus"/>
    <property type="match status" value="1"/>
</dbReference>
<comment type="caution">
    <text evidence="2">The sequence shown here is derived from an EMBL/GenBank/DDBJ whole genome shotgun (WGS) entry which is preliminary data.</text>
</comment>
<reference evidence="2 3" key="1">
    <citation type="submission" date="2020-08" db="EMBL/GenBank/DDBJ databases">
        <title>Genomic Encyclopedia of Type Strains, Phase III (KMG-III): the genomes of soil and plant-associated and newly described type strains.</title>
        <authorList>
            <person name="Whitman W."/>
        </authorList>
    </citation>
    <scope>NUCLEOTIDE SEQUENCE [LARGE SCALE GENOMIC DNA]</scope>
    <source>
        <strain evidence="2 3">CECT 8234</strain>
    </source>
</reference>